<dbReference type="InterPro" id="IPR035979">
    <property type="entry name" value="RBD_domain_sf"/>
</dbReference>
<dbReference type="Pfam" id="PF11835">
    <property type="entry name" value="RRM_8"/>
    <property type="match status" value="1"/>
</dbReference>
<evidence type="ECO:0000313" key="5">
    <source>
        <dbReference type="EMBL" id="KAG0500860.1"/>
    </source>
</evidence>
<feature type="domain" description="RRM" evidence="4">
    <location>
        <begin position="362"/>
        <end position="436"/>
    </location>
</feature>
<dbReference type="AlphaFoldDB" id="A0A835VKX3"/>
<dbReference type="OrthoDB" id="296632at2759"/>
<comment type="caution">
    <text evidence="5">The sequence shown here is derived from an EMBL/GenBank/DDBJ whole genome shotgun (WGS) entry which is preliminary data.</text>
</comment>
<evidence type="ECO:0000256" key="1">
    <source>
        <dbReference type="ARBA" id="ARBA00022737"/>
    </source>
</evidence>
<dbReference type="PROSITE" id="PS50102">
    <property type="entry name" value="RRM"/>
    <property type="match status" value="3"/>
</dbReference>
<dbReference type="GO" id="GO:0003723">
    <property type="term" value="F:RNA binding"/>
    <property type="evidence" value="ECO:0007669"/>
    <property type="project" value="UniProtKB-UniRule"/>
</dbReference>
<organism evidence="5 6">
    <name type="scientific">Vanilla planifolia</name>
    <name type="common">Vanilla</name>
    <dbReference type="NCBI Taxonomy" id="51239"/>
    <lineage>
        <taxon>Eukaryota</taxon>
        <taxon>Viridiplantae</taxon>
        <taxon>Streptophyta</taxon>
        <taxon>Embryophyta</taxon>
        <taxon>Tracheophyta</taxon>
        <taxon>Spermatophyta</taxon>
        <taxon>Magnoliopsida</taxon>
        <taxon>Liliopsida</taxon>
        <taxon>Asparagales</taxon>
        <taxon>Orchidaceae</taxon>
        <taxon>Vanilloideae</taxon>
        <taxon>Vanilleae</taxon>
        <taxon>Vanilla</taxon>
    </lineage>
</organism>
<reference evidence="5 6" key="1">
    <citation type="journal article" date="2020" name="Nat. Food">
        <title>A phased Vanilla planifolia genome enables genetic improvement of flavour and production.</title>
        <authorList>
            <person name="Hasing T."/>
            <person name="Tang H."/>
            <person name="Brym M."/>
            <person name="Khazi F."/>
            <person name="Huang T."/>
            <person name="Chambers A.H."/>
        </authorList>
    </citation>
    <scope>NUCLEOTIDE SEQUENCE [LARGE SCALE GENOMIC DNA]</scope>
    <source>
        <tissue evidence="5">Leaf</tissue>
    </source>
</reference>
<evidence type="ECO:0000259" key="4">
    <source>
        <dbReference type="PROSITE" id="PS50102"/>
    </source>
</evidence>
<evidence type="ECO:0000256" key="3">
    <source>
        <dbReference type="PROSITE-ProRule" id="PRU00176"/>
    </source>
</evidence>
<sequence length="439" mass="49053">MTGPSKVIHIRNVGHEMTENDLLHLVQPFGMVTKLVILRAKNQALIQMHDVSTAAIVLQYYAAVQPSIRGRNIYMQFSSHQELTTTDPNSLGSNNGEQGSEPNRILLVTVHSMLYPISVEVLHQVFSPYGFIEKIVTFHKSAGFQTLIQYQLNHSALQAKIALQGRNIYDGCCQIDIQFSNLNELQVNYNDDRSRDFTNPFLPTERKGRSSQPGYVGFGSMHAVQTIEIDPAIAAAFSGALHPGMIGTNDRSTILVTNLNSDKIDEDKLFNLFSMYGNIVRIKLLRNKPDHALVQMADRNQADLALRFLKGADMFGKKLVLTFSKYPNITPAPDTREFSGSSLNHFGDKAARNYRTCCAPTKVIHVSSFPNDSTEDEIVNHLQEHGTIIKSKLMEVNSQRQAFVVFNNEEQATEALVCKHGSSIRGFVIRIAFSQVQVI</sequence>
<evidence type="ECO:0000313" key="6">
    <source>
        <dbReference type="Proteomes" id="UP000639772"/>
    </source>
</evidence>
<accession>A0A835VKX3</accession>
<dbReference type="InterPro" id="IPR021790">
    <property type="entry name" value="PTBP1-like_RRM2"/>
</dbReference>
<evidence type="ECO:0000256" key="2">
    <source>
        <dbReference type="ARBA" id="ARBA00022884"/>
    </source>
</evidence>
<dbReference type="EMBL" id="JADCNM010000001">
    <property type="protein sequence ID" value="KAG0500860.1"/>
    <property type="molecule type" value="Genomic_DNA"/>
</dbReference>
<dbReference type="PANTHER" id="PTHR15592">
    <property type="entry name" value="MATRIN 3/NUCLEAR PROTEIN 220-RELATED"/>
    <property type="match status" value="1"/>
</dbReference>
<feature type="domain" description="RRM" evidence="4">
    <location>
        <begin position="252"/>
        <end position="326"/>
    </location>
</feature>
<dbReference type="Pfam" id="PF00076">
    <property type="entry name" value="RRM_1"/>
    <property type="match status" value="1"/>
</dbReference>
<keyword evidence="1" id="KW-0677">Repeat</keyword>
<dbReference type="InterPro" id="IPR012677">
    <property type="entry name" value="Nucleotide-bd_a/b_plait_sf"/>
</dbReference>
<gene>
    <name evidence="5" type="ORF">HPP92_000932</name>
</gene>
<protein>
    <recommendedName>
        <fullName evidence="4">RRM domain-containing protein</fullName>
    </recommendedName>
</protein>
<feature type="domain" description="RRM" evidence="4">
    <location>
        <begin position="6"/>
        <end position="80"/>
    </location>
</feature>
<dbReference type="Gene3D" id="3.30.70.330">
    <property type="match status" value="4"/>
</dbReference>
<dbReference type="SUPFAM" id="SSF54928">
    <property type="entry name" value="RNA-binding domain, RBD"/>
    <property type="match status" value="3"/>
</dbReference>
<name>A0A835VKX3_VANPL</name>
<dbReference type="InterPro" id="IPR000504">
    <property type="entry name" value="RRM_dom"/>
</dbReference>
<proteinExistence type="predicted"/>
<dbReference type="Proteomes" id="UP000639772">
    <property type="component" value="Chromosome 1"/>
</dbReference>
<dbReference type="SMART" id="SM00360">
    <property type="entry name" value="RRM"/>
    <property type="match status" value="4"/>
</dbReference>
<keyword evidence="2 3" id="KW-0694">RNA-binding</keyword>
<dbReference type="Pfam" id="PF13893">
    <property type="entry name" value="RRM_5"/>
    <property type="match status" value="2"/>
</dbReference>